<dbReference type="InterPro" id="IPR036188">
    <property type="entry name" value="FAD/NAD-bd_sf"/>
</dbReference>
<dbReference type="PANTHER" id="PTHR16128">
    <property type="entry name" value="FAD/NAD(P)-BINDING OXIDOREDUCTASE FAMILY PROTEIN"/>
    <property type="match status" value="1"/>
</dbReference>
<gene>
    <name evidence="2" type="ORF">SAMN05421647_102289</name>
</gene>
<dbReference type="Pfam" id="PF01593">
    <property type="entry name" value="Amino_oxidase"/>
    <property type="match status" value="1"/>
</dbReference>
<organism evidence="2 3">
    <name type="scientific">Marinobacterium stanieri</name>
    <dbReference type="NCBI Taxonomy" id="49186"/>
    <lineage>
        <taxon>Bacteria</taxon>
        <taxon>Pseudomonadati</taxon>
        <taxon>Pseudomonadota</taxon>
        <taxon>Gammaproteobacteria</taxon>
        <taxon>Oceanospirillales</taxon>
        <taxon>Oceanospirillaceae</taxon>
        <taxon>Marinobacterium</taxon>
    </lineage>
</organism>
<evidence type="ECO:0000259" key="1">
    <source>
        <dbReference type="Pfam" id="PF01593"/>
    </source>
</evidence>
<dbReference type="GO" id="GO:0016491">
    <property type="term" value="F:oxidoreductase activity"/>
    <property type="evidence" value="ECO:0007669"/>
    <property type="project" value="InterPro"/>
</dbReference>
<protein>
    <recommendedName>
        <fullName evidence="1">Amine oxidase domain-containing protein</fullName>
    </recommendedName>
</protein>
<evidence type="ECO:0000313" key="3">
    <source>
        <dbReference type="Proteomes" id="UP000186895"/>
    </source>
</evidence>
<dbReference type="Pfam" id="PF13450">
    <property type="entry name" value="NAD_binding_8"/>
    <property type="match status" value="1"/>
</dbReference>
<dbReference type="EMBL" id="FTMN01000002">
    <property type="protein sequence ID" value="SIQ12121.1"/>
    <property type="molecule type" value="Genomic_DNA"/>
</dbReference>
<name>A0A1N6Q697_9GAMM</name>
<dbReference type="Proteomes" id="UP000186895">
    <property type="component" value="Unassembled WGS sequence"/>
</dbReference>
<dbReference type="PANTHER" id="PTHR16128:SF5">
    <property type="entry name" value="FAD_NAD(P)-BINDING OXIDOREDUCTASE FAMILY PROTEIN"/>
    <property type="match status" value="1"/>
</dbReference>
<dbReference type="STRING" id="49186.SAMN05421647_102289"/>
<evidence type="ECO:0000313" key="2">
    <source>
        <dbReference type="EMBL" id="SIQ12121.1"/>
    </source>
</evidence>
<dbReference type="InterPro" id="IPR002937">
    <property type="entry name" value="Amino_oxidase"/>
</dbReference>
<dbReference type="AlphaFoldDB" id="A0A1N6Q697"/>
<sequence length="325" mass="34815">MAAKKDHVAIIGAGLSGALVAAGLLQRGYQVDVFDKSRGTGGRLASARFGEGSMDLGAPGFSSAQRNKLLALADGLREHLQPWQVQYADFINSTNLSTLTRHVSVPRNSALTRALLQGAQLHTSTRVGEVVRLDGGSWVLKSDGGEVLGEYTQVVVAVPAPQAVPLLTACPDLARQAAAVRMTPLWVMLVQLEQAPERLQSLDWLEGGHPVLGRIVRDGAKPGRSGQHWFIQASDIWSEGHVDSSPEQVRDELLQALESFTEQPVKVVASRAHRWLYAQAGVPTGNLKSMNGLHVCGDWTCTAEPGEQGLDAACLSAARILQNLD</sequence>
<dbReference type="Gene3D" id="3.50.50.60">
    <property type="entry name" value="FAD/NAD(P)-binding domain"/>
    <property type="match status" value="1"/>
</dbReference>
<dbReference type="SUPFAM" id="SSF51905">
    <property type="entry name" value="FAD/NAD(P)-binding domain"/>
    <property type="match status" value="1"/>
</dbReference>
<keyword evidence="3" id="KW-1185">Reference proteome</keyword>
<accession>A0A1N6Q697</accession>
<dbReference type="Gene3D" id="3.90.660.10">
    <property type="match status" value="1"/>
</dbReference>
<feature type="domain" description="Amine oxidase" evidence="1">
    <location>
        <begin position="102"/>
        <end position="320"/>
    </location>
</feature>
<proteinExistence type="predicted"/>
<dbReference type="RefSeq" id="WP_076461698.1">
    <property type="nucleotide sequence ID" value="NZ_FTMN01000002.1"/>
</dbReference>
<reference evidence="2 3" key="1">
    <citation type="submission" date="2017-01" db="EMBL/GenBank/DDBJ databases">
        <authorList>
            <person name="Mah S.A."/>
            <person name="Swanson W.J."/>
            <person name="Moy G.W."/>
            <person name="Vacquier V.D."/>
        </authorList>
    </citation>
    <scope>NUCLEOTIDE SEQUENCE [LARGE SCALE GENOMIC DNA]</scope>
    <source>
        <strain evidence="2 3">DSM 7027</strain>
    </source>
</reference>
<dbReference type="eggNOG" id="COG3380">
    <property type="taxonomic scope" value="Bacteria"/>
</dbReference>